<proteinExistence type="predicted"/>
<feature type="region of interest" description="Disordered" evidence="1">
    <location>
        <begin position="1"/>
        <end position="43"/>
    </location>
</feature>
<evidence type="ECO:0000256" key="1">
    <source>
        <dbReference type="SAM" id="MobiDB-lite"/>
    </source>
</evidence>
<feature type="region of interest" description="Disordered" evidence="1">
    <location>
        <begin position="82"/>
        <end position="106"/>
    </location>
</feature>
<keyword evidence="3" id="KW-1185">Reference proteome</keyword>
<feature type="compositionally biased region" description="Polar residues" evidence="1">
    <location>
        <begin position="1"/>
        <end position="34"/>
    </location>
</feature>
<sequence length="168" mass="18264">MPTASTSTRPVARQGSSSRPLATSSPPRTSANQDRSFEMWGNNPEMSMLLGEDAPFATLSLSDGSFNNALLFDNDIPPTVDSSIEKEKSFPSFSLPSISPPPVSRPIMEGWEQRLEEGSFPSCAGEGNEAQEIVEEVQREWRANTRENPPGLRLITASGFSLEVDASM</sequence>
<evidence type="ECO:0000313" key="2">
    <source>
        <dbReference type="EMBL" id="KAF9465179.1"/>
    </source>
</evidence>
<accession>A0A9P5YAL4</accession>
<comment type="caution">
    <text evidence="2">The sequence shown here is derived from an EMBL/GenBank/DDBJ whole genome shotgun (WGS) entry which is preliminary data.</text>
</comment>
<dbReference type="EMBL" id="MU150249">
    <property type="protein sequence ID" value="KAF9465179.1"/>
    <property type="molecule type" value="Genomic_DNA"/>
</dbReference>
<name>A0A9P5YAL4_9AGAR</name>
<gene>
    <name evidence="2" type="ORF">BDZ94DRAFT_1254730</name>
</gene>
<organism evidence="2 3">
    <name type="scientific">Collybia nuda</name>
    <dbReference type="NCBI Taxonomy" id="64659"/>
    <lineage>
        <taxon>Eukaryota</taxon>
        <taxon>Fungi</taxon>
        <taxon>Dikarya</taxon>
        <taxon>Basidiomycota</taxon>
        <taxon>Agaricomycotina</taxon>
        <taxon>Agaricomycetes</taxon>
        <taxon>Agaricomycetidae</taxon>
        <taxon>Agaricales</taxon>
        <taxon>Tricholomatineae</taxon>
        <taxon>Clitocybaceae</taxon>
        <taxon>Collybia</taxon>
    </lineage>
</organism>
<dbReference type="Proteomes" id="UP000807353">
    <property type="component" value="Unassembled WGS sequence"/>
</dbReference>
<reference evidence="2" key="1">
    <citation type="submission" date="2020-11" db="EMBL/GenBank/DDBJ databases">
        <authorList>
            <consortium name="DOE Joint Genome Institute"/>
            <person name="Ahrendt S."/>
            <person name="Riley R."/>
            <person name="Andreopoulos W."/>
            <person name="Labutti K."/>
            <person name="Pangilinan J."/>
            <person name="Ruiz-Duenas F.J."/>
            <person name="Barrasa J.M."/>
            <person name="Sanchez-Garcia M."/>
            <person name="Camarero S."/>
            <person name="Miyauchi S."/>
            <person name="Serrano A."/>
            <person name="Linde D."/>
            <person name="Babiker R."/>
            <person name="Drula E."/>
            <person name="Ayuso-Fernandez I."/>
            <person name="Pacheco R."/>
            <person name="Padilla G."/>
            <person name="Ferreira P."/>
            <person name="Barriuso J."/>
            <person name="Kellner H."/>
            <person name="Castanera R."/>
            <person name="Alfaro M."/>
            <person name="Ramirez L."/>
            <person name="Pisabarro A.G."/>
            <person name="Kuo A."/>
            <person name="Tritt A."/>
            <person name="Lipzen A."/>
            <person name="He G."/>
            <person name="Yan M."/>
            <person name="Ng V."/>
            <person name="Cullen D."/>
            <person name="Martin F."/>
            <person name="Rosso M.-N."/>
            <person name="Henrissat B."/>
            <person name="Hibbett D."/>
            <person name="Martinez A.T."/>
            <person name="Grigoriev I.V."/>
        </authorList>
    </citation>
    <scope>NUCLEOTIDE SEQUENCE</scope>
    <source>
        <strain evidence="2">CBS 247.69</strain>
    </source>
</reference>
<evidence type="ECO:0000313" key="3">
    <source>
        <dbReference type="Proteomes" id="UP000807353"/>
    </source>
</evidence>
<dbReference type="AlphaFoldDB" id="A0A9P5YAL4"/>
<protein>
    <submittedName>
        <fullName evidence="2">Uncharacterized protein</fullName>
    </submittedName>
</protein>